<organism evidence="1">
    <name type="scientific">virus sp. ctRTq15</name>
    <dbReference type="NCBI Taxonomy" id="2828253"/>
    <lineage>
        <taxon>Viruses</taxon>
    </lineage>
</organism>
<accession>A0A8S5RB85</accession>
<evidence type="ECO:0000313" key="1">
    <source>
        <dbReference type="EMBL" id="DAE28325.1"/>
    </source>
</evidence>
<name>A0A8S5RB85_9VIRU</name>
<dbReference type="EMBL" id="BK059084">
    <property type="protein sequence ID" value="DAE28325.1"/>
    <property type="molecule type" value="Genomic_DNA"/>
</dbReference>
<reference evidence="1" key="1">
    <citation type="journal article" date="2021" name="Proc. Natl. Acad. Sci. U.S.A.">
        <title>A Catalog of Tens of Thousands of Viruses from Human Metagenomes Reveals Hidden Associations with Chronic Diseases.</title>
        <authorList>
            <person name="Tisza M.J."/>
            <person name="Buck C.B."/>
        </authorList>
    </citation>
    <scope>NUCLEOTIDE SEQUENCE</scope>
    <source>
        <strain evidence="1">CtRTq15</strain>
    </source>
</reference>
<proteinExistence type="predicted"/>
<protein>
    <submittedName>
        <fullName evidence="1">Uncharacterized protein</fullName>
    </submittedName>
</protein>
<sequence>MDRIDEFNILQGFKFLEAYEQIAVSDDGSMADVIVMKFYNDKNVAIEITFIDGEWQVGEPYAIDNDFNPINKVERKEHG</sequence>